<comment type="caution">
    <text evidence="2">The sequence shown here is derived from an EMBL/GenBank/DDBJ whole genome shotgun (WGS) entry which is preliminary data.</text>
</comment>
<dbReference type="Proteomes" id="UP001595075">
    <property type="component" value="Unassembled WGS sequence"/>
</dbReference>
<proteinExistence type="predicted"/>
<gene>
    <name evidence="2" type="ORF">VTL71DRAFT_15590</name>
</gene>
<name>A0ABR4CHT3_9HELO</name>
<dbReference type="EMBL" id="JAZHXI010000008">
    <property type="protein sequence ID" value="KAL2069252.1"/>
    <property type="molecule type" value="Genomic_DNA"/>
</dbReference>
<evidence type="ECO:0000313" key="2">
    <source>
        <dbReference type="EMBL" id="KAL2069252.1"/>
    </source>
</evidence>
<organism evidence="2 3">
    <name type="scientific">Oculimacula yallundae</name>
    <dbReference type="NCBI Taxonomy" id="86028"/>
    <lineage>
        <taxon>Eukaryota</taxon>
        <taxon>Fungi</taxon>
        <taxon>Dikarya</taxon>
        <taxon>Ascomycota</taxon>
        <taxon>Pezizomycotina</taxon>
        <taxon>Leotiomycetes</taxon>
        <taxon>Helotiales</taxon>
        <taxon>Ploettnerulaceae</taxon>
        <taxon>Oculimacula</taxon>
    </lineage>
</organism>
<dbReference type="SUPFAM" id="SSF53686">
    <property type="entry name" value="Tryptophan synthase beta subunit-like PLP-dependent enzymes"/>
    <property type="match status" value="1"/>
</dbReference>
<evidence type="ECO:0000259" key="1">
    <source>
        <dbReference type="Pfam" id="PF00291"/>
    </source>
</evidence>
<evidence type="ECO:0000313" key="3">
    <source>
        <dbReference type="Proteomes" id="UP001595075"/>
    </source>
</evidence>
<dbReference type="Gene3D" id="3.40.50.1100">
    <property type="match status" value="2"/>
</dbReference>
<dbReference type="PANTHER" id="PTHR42937">
    <property type="match status" value="1"/>
</dbReference>
<sequence length="385" mass="41508">MSTISPPSKIYTNPLAATYKSISSPAILSNKVYDFHTSLPTNTRRTLLVALPNVSTSLNIKTIDLKDESNPSTDFQRFRDIPTVKALGLSWAIRNGIIAELSESLSEALSEDISLQDLAAKAREAQIKLIAASDGHLGFIVARLGKLFGVEGINTRIFIPSNADEKVSEDVKREGAEAIVVEGGMEEAVREAWLHSVAVDGVMIAVEEEENYEDIPRWIVEGYSTVFKEVNIQLGGRIPDWVVVPVGDGGLAQAAVMYYKAPRAEKGKITRVLTVEPSAAASLHASLKKGEIATVEVEETVVEGLRCGNVSKPAWQILRDGVDASVVVDDEDIENAVKQMEVEGVEAGPCSAAVLAGLNIVLGDEEWKKEVGMGEEDIVVLIGTE</sequence>
<reference evidence="2 3" key="1">
    <citation type="journal article" date="2024" name="Commun. Biol.">
        <title>Comparative genomic analysis of thermophilic fungi reveals convergent evolutionary adaptations and gene losses.</title>
        <authorList>
            <person name="Steindorff A.S."/>
            <person name="Aguilar-Pontes M.V."/>
            <person name="Robinson A.J."/>
            <person name="Andreopoulos B."/>
            <person name="LaButti K."/>
            <person name="Kuo A."/>
            <person name="Mondo S."/>
            <person name="Riley R."/>
            <person name="Otillar R."/>
            <person name="Haridas S."/>
            <person name="Lipzen A."/>
            <person name="Grimwood J."/>
            <person name="Schmutz J."/>
            <person name="Clum A."/>
            <person name="Reid I.D."/>
            <person name="Moisan M.C."/>
            <person name="Butler G."/>
            <person name="Nguyen T.T.M."/>
            <person name="Dewar K."/>
            <person name="Conant G."/>
            <person name="Drula E."/>
            <person name="Henrissat B."/>
            <person name="Hansel C."/>
            <person name="Singer S."/>
            <person name="Hutchinson M.I."/>
            <person name="de Vries R.P."/>
            <person name="Natvig D.O."/>
            <person name="Powell A.J."/>
            <person name="Tsang A."/>
            <person name="Grigoriev I.V."/>
        </authorList>
    </citation>
    <scope>NUCLEOTIDE SEQUENCE [LARGE SCALE GENOMIC DNA]</scope>
    <source>
        <strain evidence="2 3">CBS 494.80</strain>
    </source>
</reference>
<keyword evidence="3" id="KW-1185">Reference proteome</keyword>
<accession>A0ABR4CHT3</accession>
<protein>
    <recommendedName>
        <fullName evidence="1">Tryptophan synthase beta chain-like PALP domain-containing protein</fullName>
    </recommendedName>
</protein>
<dbReference type="InterPro" id="IPR036052">
    <property type="entry name" value="TrpB-like_PALP_sf"/>
</dbReference>
<dbReference type="Pfam" id="PF00291">
    <property type="entry name" value="PALP"/>
    <property type="match status" value="1"/>
</dbReference>
<feature type="domain" description="Tryptophan synthase beta chain-like PALP" evidence="1">
    <location>
        <begin position="44"/>
        <end position="370"/>
    </location>
</feature>
<dbReference type="InterPro" id="IPR001926">
    <property type="entry name" value="TrpB-like_PALP"/>
</dbReference>
<dbReference type="PANTHER" id="PTHR42937:SF1">
    <property type="entry name" value="DIAMINOPROPIONATE AMMONIA-LYASE"/>
    <property type="match status" value="1"/>
</dbReference>